<protein>
    <submittedName>
        <fullName evidence="10 12">MFS general substrate transporter</fullName>
    </submittedName>
</protein>
<dbReference type="OrthoDB" id="5667at2759"/>
<keyword evidence="4 8" id="KW-0812">Transmembrane</keyword>
<proteinExistence type="inferred from homology"/>
<gene>
    <name evidence="10 12" type="ORF">BDZ99DRAFT_494731</name>
</gene>
<dbReference type="Proteomes" id="UP000504636">
    <property type="component" value="Unplaced"/>
</dbReference>
<evidence type="ECO:0000256" key="6">
    <source>
        <dbReference type="ARBA" id="ARBA00023136"/>
    </source>
</evidence>
<evidence type="ECO:0000256" key="2">
    <source>
        <dbReference type="ARBA" id="ARBA00006727"/>
    </source>
</evidence>
<feature type="transmembrane region" description="Helical" evidence="8">
    <location>
        <begin position="434"/>
        <end position="457"/>
    </location>
</feature>
<feature type="transmembrane region" description="Helical" evidence="8">
    <location>
        <begin position="338"/>
        <end position="357"/>
    </location>
</feature>
<accession>A0A6A6Z205</accession>
<reference evidence="12" key="2">
    <citation type="submission" date="2020-04" db="EMBL/GenBank/DDBJ databases">
        <authorList>
            <consortium name="NCBI Genome Project"/>
        </authorList>
    </citation>
    <scope>NUCLEOTIDE SEQUENCE</scope>
    <source>
        <strain evidence="12">CBS 304.34</strain>
    </source>
</reference>
<dbReference type="RefSeq" id="XP_033581802.1">
    <property type="nucleotide sequence ID" value="XM_033723332.1"/>
</dbReference>
<keyword evidence="6 8" id="KW-0472">Membrane</keyword>
<dbReference type="GO" id="GO:0022857">
    <property type="term" value="F:transmembrane transporter activity"/>
    <property type="evidence" value="ECO:0007669"/>
    <property type="project" value="InterPro"/>
</dbReference>
<dbReference type="InterPro" id="IPR036259">
    <property type="entry name" value="MFS_trans_sf"/>
</dbReference>
<evidence type="ECO:0000256" key="7">
    <source>
        <dbReference type="SAM" id="MobiDB-lite"/>
    </source>
</evidence>
<dbReference type="Pfam" id="PF07690">
    <property type="entry name" value="MFS_1"/>
    <property type="match status" value="1"/>
</dbReference>
<dbReference type="SUPFAM" id="SSF103473">
    <property type="entry name" value="MFS general substrate transporter"/>
    <property type="match status" value="1"/>
</dbReference>
<dbReference type="InterPro" id="IPR050327">
    <property type="entry name" value="Proton-linked_MCT"/>
</dbReference>
<name>A0A6A6Z205_9PEZI</name>
<keyword evidence="5 8" id="KW-1133">Transmembrane helix</keyword>
<feature type="compositionally biased region" description="Polar residues" evidence="7">
    <location>
        <begin position="10"/>
        <end position="27"/>
    </location>
</feature>
<feature type="transmembrane region" description="Helical" evidence="8">
    <location>
        <begin position="142"/>
        <end position="164"/>
    </location>
</feature>
<organism evidence="10">
    <name type="scientific">Mytilinidion resinicola</name>
    <dbReference type="NCBI Taxonomy" id="574789"/>
    <lineage>
        <taxon>Eukaryota</taxon>
        <taxon>Fungi</taxon>
        <taxon>Dikarya</taxon>
        <taxon>Ascomycota</taxon>
        <taxon>Pezizomycotina</taxon>
        <taxon>Dothideomycetes</taxon>
        <taxon>Pleosporomycetidae</taxon>
        <taxon>Mytilinidiales</taxon>
        <taxon>Mytilinidiaceae</taxon>
        <taxon>Mytilinidion</taxon>
    </lineage>
</organism>
<dbReference type="CDD" id="cd17352">
    <property type="entry name" value="MFS_MCT_SLC16"/>
    <property type="match status" value="1"/>
</dbReference>
<reference evidence="10 12" key="1">
    <citation type="journal article" date="2020" name="Stud. Mycol.">
        <title>101 Dothideomycetes genomes: a test case for predicting lifestyles and emergence of pathogens.</title>
        <authorList>
            <person name="Haridas S."/>
            <person name="Albert R."/>
            <person name="Binder M."/>
            <person name="Bloem J."/>
            <person name="Labutti K."/>
            <person name="Salamov A."/>
            <person name="Andreopoulos B."/>
            <person name="Baker S."/>
            <person name="Barry K."/>
            <person name="Bills G."/>
            <person name="Bluhm B."/>
            <person name="Cannon C."/>
            <person name="Castanera R."/>
            <person name="Culley D."/>
            <person name="Daum C."/>
            <person name="Ezra D."/>
            <person name="Gonzalez J."/>
            <person name="Henrissat B."/>
            <person name="Kuo A."/>
            <person name="Liang C."/>
            <person name="Lipzen A."/>
            <person name="Lutzoni F."/>
            <person name="Magnuson J."/>
            <person name="Mondo S."/>
            <person name="Nolan M."/>
            <person name="Ohm R."/>
            <person name="Pangilinan J."/>
            <person name="Park H.-J."/>
            <person name="Ramirez L."/>
            <person name="Alfaro M."/>
            <person name="Sun H."/>
            <person name="Tritt A."/>
            <person name="Yoshinaga Y."/>
            <person name="Zwiers L.-H."/>
            <person name="Turgeon B."/>
            <person name="Goodwin S."/>
            <person name="Spatafora J."/>
            <person name="Crous P."/>
            <person name="Grigoriev I."/>
        </authorList>
    </citation>
    <scope>NUCLEOTIDE SEQUENCE</scope>
    <source>
        <strain evidence="10 12">CBS 304.34</strain>
    </source>
</reference>
<feature type="transmembrane region" description="Helical" evidence="8">
    <location>
        <begin position="235"/>
        <end position="254"/>
    </location>
</feature>
<evidence type="ECO:0000259" key="9">
    <source>
        <dbReference type="PROSITE" id="PS50850"/>
    </source>
</evidence>
<evidence type="ECO:0000256" key="4">
    <source>
        <dbReference type="ARBA" id="ARBA00022692"/>
    </source>
</evidence>
<evidence type="ECO:0000313" key="10">
    <source>
        <dbReference type="EMBL" id="KAF2814838.1"/>
    </source>
</evidence>
<comment type="similarity">
    <text evidence="2">Belongs to the major facilitator superfamily. Monocarboxylate porter (TC 2.A.1.13) family.</text>
</comment>
<keyword evidence="11" id="KW-1185">Reference proteome</keyword>
<evidence type="ECO:0000256" key="8">
    <source>
        <dbReference type="SAM" id="Phobius"/>
    </source>
</evidence>
<dbReference type="AlphaFoldDB" id="A0A6A6Z205"/>
<feature type="transmembrane region" description="Helical" evidence="8">
    <location>
        <begin position="112"/>
        <end position="135"/>
    </location>
</feature>
<feature type="domain" description="Major facilitator superfamily (MFS) profile" evidence="9">
    <location>
        <begin position="73"/>
        <end position="463"/>
    </location>
</feature>
<feature type="compositionally biased region" description="Polar residues" evidence="7">
    <location>
        <begin position="36"/>
        <end position="46"/>
    </location>
</feature>
<evidence type="ECO:0000256" key="3">
    <source>
        <dbReference type="ARBA" id="ARBA00022448"/>
    </source>
</evidence>
<dbReference type="GeneID" id="54464225"/>
<sequence length="463" mass="50245">MERKSDDIGSKSQLSIDSTVNSGNRTPLQDPEKIAVQQSTQANSQIVEEGTPDHSKNPWHPSQFPDGGLEAWLVVAGAACGMFCSFGWLNAIGVFQSYYETHQLKDYTPSEVAWIPSLEIFMMFIMGPFVGYVYDNRGPRELLAVGSFLHVFGLMMTSLSSTYYQILLAQGICSPLGLNCIFNACVGTVTTWFFKKRGAAFGIMAAGSSLGGVIFPIMVNHLINEVGFAWSMRIVAFMILGMLIIANLTIKSRLPPKKREFKWMQFITPFKELKYSVLTLACWLFFMGLFIPINFIETQALENGMSPKLASYLIPILNAASIFGRVIPGILADKWGRYNLNIVTSFLSGLFTLALWLPASNNAALIAFAALYGFTSGAFVSLAPGQVAQISKVEDIGVRSGLLFAVLSIAGLVASPIAGAIVNSQNGSFTGAQIYAGVFLMAGAAMFVLARATLVGFKLVTKV</sequence>
<feature type="transmembrane region" description="Helical" evidence="8">
    <location>
        <begin position="275"/>
        <end position="297"/>
    </location>
</feature>
<evidence type="ECO:0000256" key="1">
    <source>
        <dbReference type="ARBA" id="ARBA00004141"/>
    </source>
</evidence>
<evidence type="ECO:0000256" key="5">
    <source>
        <dbReference type="ARBA" id="ARBA00022989"/>
    </source>
</evidence>
<reference evidence="12" key="3">
    <citation type="submission" date="2025-04" db="UniProtKB">
        <authorList>
            <consortium name="RefSeq"/>
        </authorList>
    </citation>
    <scope>IDENTIFICATION</scope>
    <source>
        <strain evidence="12">CBS 304.34</strain>
    </source>
</reference>
<dbReference type="PANTHER" id="PTHR11360">
    <property type="entry name" value="MONOCARBOXYLATE TRANSPORTER"/>
    <property type="match status" value="1"/>
</dbReference>
<feature type="transmembrane region" description="Helical" evidence="8">
    <location>
        <begin position="363"/>
        <end position="382"/>
    </location>
</feature>
<feature type="transmembrane region" description="Helical" evidence="8">
    <location>
        <begin position="71"/>
        <end position="92"/>
    </location>
</feature>
<feature type="region of interest" description="Disordered" evidence="7">
    <location>
        <begin position="1"/>
        <end position="61"/>
    </location>
</feature>
<dbReference type="PANTHER" id="PTHR11360:SF224">
    <property type="entry name" value="MAJOR FACILITATOR SUPERFAMILY (MFS) PROFILE DOMAIN-CONTAINING PROTEIN-RELATED"/>
    <property type="match status" value="1"/>
</dbReference>
<dbReference type="InterPro" id="IPR011701">
    <property type="entry name" value="MFS"/>
</dbReference>
<feature type="transmembrane region" description="Helical" evidence="8">
    <location>
        <begin position="402"/>
        <end position="422"/>
    </location>
</feature>
<dbReference type="EMBL" id="MU003694">
    <property type="protein sequence ID" value="KAF2814838.1"/>
    <property type="molecule type" value="Genomic_DNA"/>
</dbReference>
<feature type="transmembrane region" description="Helical" evidence="8">
    <location>
        <begin position="201"/>
        <end position="223"/>
    </location>
</feature>
<dbReference type="InterPro" id="IPR020846">
    <property type="entry name" value="MFS_dom"/>
</dbReference>
<feature type="transmembrane region" description="Helical" evidence="8">
    <location>
        <begin position="176"/>
        <end position="194"/>
    </location>
</feature>
<dbReference type="PROSITE" id="PS50850">
    <property type="entry name" value="MFS"/>
    <property type="match status" value="1"/>
</dbReference>
<comment type="subcellular location">
    <subcellularLocation>
        <location evidence="1">Membrane</location>
        <topology evidence="1">Multi-pass membrane protein</topology>
    </subcellularLocation>
</comment>
<keyword evidence="3" id="KW-0813">Transport</keyword>
<evidence type="ECO:0000313" key="11">
    <source>
        <dbReference type="Proteomes" id="UP000504636"/>
    </source>
</evidence>
<evidence type="ECO:0000313" key="12">
    <source>
        <dbReference type="RefSeq" id="XP_033581802.1"/>
    </source>
</evidence>
<dbReference type="Gene3D" id="1.20.1250.20">
    <property type="entry name" value="MFS general substrate transporter like domains"/>
    <property type="match status" value="2"/>
</dbReference>
<feature type="transmembrane region" description="Helical" evidence="8">
    <location>
        <begin position="309"/>
        <end position="331"/>
    </location>
</feature>
<dbReference type="GO" id="GO:0016020">
    <property type="term" value="C:membrane"/>
    <property type="evidence" value="ECO:0007669"/>
    <property type="project" value="UniProtKB-SubCell"/>
</dbReference>